<reference evidence="1" key="1">
    <citation type="journal article" date="2020" name="Nature">
        <title>Giant virus diversity and host interactions through global metagenomics.</title>
        <authorList>
            <person name="Schulz F."/>
            <person name="Roux S."/>
            <person name="Paez-Espino D."/>
            <person name="Jungbluth S."/>
            <person name="Walsh D.A."/>
            <person name="Denef V.J."/>
            <person name="McMahon K.D."/>
            <person name="Konstantinidis K.T."/>
            <person name="Eloe-Fadrosh E.A."/>
            <person name="Kyrpides N.C."/>
            <person name="Woyke T."/>
        </authorList>
    </citation>
    <scope>NUCLEOTIDE SEQUENCE</scope>
    <source>
        <strain evidence="1">GVMAG-M-3300023174-132</strain>
    </source>
</reference>
<protein>
    <submittedName>
        <fullName evidence="1">Uncharacterized protein</fullName>
    </submittedName>
</protein>
<sequence length="208" mass="22514">MSCRLPKQGYTKGLHSSMLLKAQVAAVVDNNPPPIAVRQNVCCTRPLRSTRQTMTPSGTQYLLSKYANTPQRIFNPDFTETCGGIINHTQAIDPSVIAPVSGETAGYSVPIHSSTLSLPPTRASAEYQTRVLPFSVGIEVNSRQIQIHAGSRAIARKRELAAETVVLQPWQQPQVVPLLCPLPPYTQSGVPVAPLPPCPSNNLETELP</sequence>
<evidence type="ECO:0000313" key="1">
    <source>
        <dbReference type="EMBL" id="QHT13631.1"/>
    </source>
</evidence>
<proteinExistence type="predicted"/>
<dbReference type="AlphaFoldDB" id="A0A6C0DB31"/>
<accession>A0A6C0DB31</accession>
<name>A0A6C0DB31_9ZZZZ</name>
<dbReference type="EMBL" id="MN739575">
    <property type="protein sequence ID" value="QHT13631.1"/>
    <property type="molecule type" value="Genomic_DNA"/>
</dbReference>
<organism evidence="1">
    <name type="scientific">viral metagenome</name>
    <dbReference type="NCBI Taxonomy" id="1070528"/>
    <lineage>
        <taxon>unclassified sequences</taxon>
        <taxon>metagenomes</taxon>
        <taxon>organismal metagenomes</taxon>
    </lineage>
</organism>